<gene>
    <name evidence="2" type="primary">LAMB1</name>
    <name evidence="2" type="ORF">SPIL2461_LOCUS16353</name>
</gene>
<feature type="non-terminal residue" evidence="2">
    <location>
        <position position="1"/>
    </location>
</feature>
<feature type="region of interest" description="Disordered" evidence="1">
    <location>
        <begin position="119"/>
        <end position="152"/>
    </location>
</feature>
<organism evidence="2 3">
    <name type="scientific">Symbiodinium pilosum</name>
    <name type="common">Dinoflagellate</name>
    <dbReference type="NCBI Taxonomy" id="2952"/>
    <lineage>
        <taxon>Eukaryota</taxon>
        <taxon>Sar</taxon>
        <taxon>Alveolata</taxon>
        <taxon>Dinophyceae</taxon>
        <taxon>Suessiales</taxon>
        <taxon>Symbiodiniaceae</taxon>
        <taxon>Symbiodinium</taxon>
    </lineage>
</organism>
<comment type="caution">
    <text evidence="2">The sequence shown here is derived from an EMBL/GenBank/DDBJ whole genome shotgun (WGS) entry which is preliminary data.</text>
</comment>
<dbReference type="OrthoDB" id="424199at2759"/>
<evidence type="ECO:0000256" key="1">
    <source>
        <dbReference type="SAM" id="MobiDB-lite"/>
    </source>
</evidence>
<feature type="compositionally biased region" description="Basic and acidic residues" evidence="1">
    <location>
        <begin position="134"/>
        <end position="152"/>
    </location>
</feature>
<name>A0A812VL15_SYMPI</name>
<sequence>ISGQIQSVHTTALQNHESLGTNVSSLLQRLGAAEITLAEEQGKRELMKRQMEDRLEQVSSSRTPVKMGDEALREGAADISSPRSREAARMAVQLEVQEKELKRLAKDFQSQAKSLDRISEQQRRLAQEQATDVSRNESSRLEERKGTEKSEKRLKARLEELEARLEMMQSGSPKAISRLESHRFDRLPEASLADVARTLEEQRAVLAEHDARQQNTQKLFSQLEKSAQDVQPLLQKKLADHDARLEQQASELIQARDQAVQLGRQNTELRTQLEAQKDVVEIRCLEKLEVQGKRMEEVANRLQQLEDTSRSTLHQVKQVPDLEKRTDRL</sequence>
<feature type="region of interest" description="Disordered" evidence="1">
    <location>
        <begin position="51"/>
        <end position="85"/>
    </location>
</feature>
<feature type="region of interest" description="Disordered" evidence="1">
    <location>
        <begin position="307"/>
        <end position="329"/>
    </location>
</feature>
<dbReference type="EMBL" id="CAJNIZ010042491">
    <property type="protein sequence ID" value="CAE7624825.1"/>
    <property type="molecule type" value="Genomic_DNA"/>
</dbReference>
<dbReference type="AlphaFoldDB" id="A0A812VL15"/>
<evidence type="ECO:0000313" key="2">
    <source>
        <dbReference type="EMBL" id="CAE7624825.1"/>
    </source>
</evidence>
<keyword evidence="3" id="KW-1185">Reference proteome</keyword>
<dbReference type="Proteomes" id="UP000649617">
    <property type="component" value="Unassembled WGS sequence"/>
</dbReference>
<protein>
    <submittedName>
        <fullName evidence="2">LAMB1 protein</fullName>
    </submittedName>
</protein>
<accession>A0A812VL15</accession>
<reference evidence="2" key="1">
    <citation type="submission" date="2021-02" db="EMBL/GenBank/DDBJ databases">
        <authorList>
            <person name="Dougan E. K."/>
            <person name="Rhodes N."/>
            <person name="Thang M."/>
            <person name="Chan C."/>
        </authorList>
    </citation>
    <scope>NUCLEOTIDE SEQUENCE</scope>
</reference>
<evidence type="ECO:0000313" key="3">
    <source>
        <dbReference type="Proteomes" id="UP000649617"/>
    </source>
</evidence>
<feature type="compositionally biased region" description="Basic and acidic residues" evidence="1">
    <location>
        <begin position="320"/>
        <end position="329"/>
    </location>
</feature>
<feature type="compositionally biased region" description="Basic and acidic residues" evidence="1">
    <location>
        <begin position="67"/>
        <end position="76"/>
    </location>
</feature>
<proteinExistence type="predicted"/>
<feature type="non-terminal residue" evidence="2">
    <location>
        <position position="329"/>
    </location>
</feature>